<dbReference type="InterPro" id="IPR012171">
    <property type="entry name" value="Fatty_acid_desaturase"/>
</dbReference>
<accession>A0A4S8NIH5</accession>
<dbReference type="Proteomes" id="UP000307087">
    <property type="component" value="Unassembled WGS sequence"/>
</dbReference>
<evidence type="ECO:0000259" key="2">
    <source>
        <dbReference type="Pfam" id="PF00487"/>
    </source>
</evidence>
<dbReference type="RefSeq" id="WP_136562076.1">
    <property type="nucleotide sequence ID" value="NZ_BAABLS010000010.1"/>
</dbReference>
<dbReference type="AlphaFoldDB" id="A0A4S8NIH5"/>
<dbReference type="GO" id="GO:0016717">
    <property type="term" value="F:oxidoreductase activity, acting on paired donors, with oxidation of a pair of donors resulting in the reduction of molecular oxygen to two molecules of water"/>
    <property type="evidence" value="ECO:0007669"/>
    <property type="project" value="TreeGrafter"/>
</dbReference>
<evidence type="ECO:0000256" key="1">
    <source>
        <dbReference type="SAM" id="Phobius"/>
    </source>
</evidence>
<dbReference type="PANTHER" id="PTHR19353">
    <property type="entry name" value="FATTY ACID DESATURASE 2"/>
    <property type="match status" value="1"/>
</dbReference>
<sequence length="346" mass="38025">MSTTTGSALPPLQSDYSELVREIRSRGLLQPRPAFYAVLGTLNLAGLALVVAGLFLLRDSWWALLLAPGFAIVSTQIAFFSHDAAHRQIAHRGRTIALLCLVHGNLLNGLSYGWWIAKHNAHHAHPNDLEADPDVAVGAFVFDSDQASARRGAAAWLTRHQAGLFFPTLTLEAFNLRVSSARSVLRPGLRYRKVESLLLLGHLTLYLTLLLSTLTWIQALVFLVIHQALFGVYLGCSFAPSHKGMPALTPQQAADPLLRQVLSARNIRGGRFVDLALGGLNLQIEHHLFPSMPRPNLRRAQPIIERHCRARGISYSETTLHESYGLALRHLHQVGAPLRGGVSSSR</sequence>
<protein>
    <submittedName>
        <fullName evidence="3">Acyl-CoA desaturase</fullName>
    </submittedName>
</protein>
<feature type="transmembrane region" description="Helical" evidence="1">
    <location>
        <begin position="196"/>
        <end position="214"/>
    </location>
</feature>
<gene>
    <name evidence="3" type="ORF">E9934_06485</name>
</gene>
<dbReference type="Pfam" id="PF00487">
    <property type="entry name" value="FA_desaturase"/>
    <property type="match status" value="1"/>
</dbReference>
<feature type="transmembrane region" description="Helical" evidence="1">
    <location>
        <begin position="61"/>
        <end position="80"/>
    </location>
</feature>
<dbReference type="GO" id="GO:0016020">
    <property type="term" value="C:membrane"/>
    <property type="evidence" value="ECO:0007669"/>
    <property type="project" value="TreeGrafter"/>
</dbReference>
<reference evidence="3 4" key="1">
    <citation type="journal article" date="2009" name="Int. J. Syst. Evol. Microbiol.">
        <title>Nocardioides caeni sp. nov., isolated from wastewater.</title>
        <authorList>
            <person name="Yoon J.H."/>
            <person name="Kang S.J."/>
            <person name="Park S."/>
            <person name="Kim W."/>
            <person name="Oh T.K."/>
        </authorList>
    </citation>
    <scope>NUCLEOTIDE SEQUENCE [LARGE SCALE GENOMIC DNA]</scope>
    <source>
        <strain evidence="3 4">DSM 23134</strain>
    </source>
</reference>
<organism evidence="3 4">
    <name type="scientific">Nocardioides caeni</name>
    <dbReference type="NCBI Taxonomy" id="574700"/>
    <lineage>
        <taxon>Bacteria</taxon>
        <taxon>Bacillati</taxon>
        <taxon>Actinomycetota</taxon>
        <taxon>Actinomycetes</taxon>
        <taxon>Propionibacteriales</taxon>
        <taxon>Nocardioidaceae</taxon>
        <taxon>Nocardioides</taxon>
    </lineage>
</organism>
<keyword evidence="1" id="KW-0472">Membrane</keyword>
<feature type="transmembrane region" description="Helical" evidence="1">
    <location>
        <begin position="34"/>
        <end position="55"/>
    </location>
</feature>
<proteinExistence type="predicted"/>
<dbReference type="EMBL" id="STGW01000003">
    <property type="protein sequence ID" value="THV15981.1"/>
    <property type="molecule type" value="Genomic_DNA"/>
</dbReference>
<keyword evidence="4" id="KW-1185">Reference proteome</keyword>
<dbReference type="OrthoDB" id="104711at2"/>
<keyword evidence="1" id="KW-0812">Transmembrane</keyword>
<feature type="domain" description="Fatty acid desaturase" evidence="2">
    <location>
        <begin position="60"/>
        <end position="318"/>
    </location>
</feature>
<evidence type="ECO:0000313" key="3">
    <source>
        <dbReference type="EMBL" id="THV15981.1"/>
    </source>
</evidence>
<dbReference type="GO" id="GO:0008610">
    <property type="term" value="P:lipid biosynthetic process"/>
    <property type="evidence" value="ECO:0007669"/>
    <property type="project" value="UniProtKB-ARBA"/>
</dbReference>
<name>A0A4S8NIH5_9ACTN</name>
<dbReference type="CDD" id="cd03506">
    <property type="entry name" value="Delta6-FADS-like"/>
    <property type="match status" value="1"/>
</dbReference>
<evidence type="ECO:0000313" key="4">
    <source>
        <dbReference type="Proteomes" id="UP000307087"/>
    </source>
</evidence>
<dbReference type="InterPro" id="IPR005804">
    <property type="entry name" value="FA_desaturase_dom"/>
</dbReference>
<dbReference type="PIRSF" id="PIRSF015921">
    <property type="entry name" value="FA_sphinglp_des"/>
    <property type="match status" value="1"/>
</dbReference>
<keyword evidence="1" id="KW-1133">Transmembrane helix</keyword>
<dbReference type="PANTHER" id="PTHR19353:SF19">
    <property type="entry name" value="DELTA(5) FATTY ACID DESATURASE C-RELATED"/>
    <property type="match status" value="1"/>
</dbReference>
<comment type="caution">
    <text evidence="3">The sequence shown here is derived from an EMBL/GenBank/DDBJ whole genome shotgun (WGS) entry which is preliminary data.</text>
</comment>